<evidence type="ECO:0000313" key="2">
    <source>
        <dbReference type="Proteomes" id="UP000283269"/>
    </source>
</evidence>
<accession>A0A409WKL6</accession>
<dbReference type="AlphaFoldDB" id="A0A409WKL6"/>
<protein>
    <submittedName>
        <fullName evidence="1">Uncharacterized protein</fullName>
    </submittedName>
</protein>
<gene>
    <name evidence="1" type="ORF">CVT25_002367</name>
</gene>
<reference evidence="1 2" key="1">
    <citation type="journal article" date="2018" name="Evol. Lett.">
        <title>Horizontal gene cluster transfer increased hallucinogenic mushroom diversity.</title>
        <authorList>
            <person name="Reynolds H.T."/>
            <person name="Vijayakumar V."/>
            <person name="Gluck-Thaler E."/>
            <person name="Korotkin H.B."/>
            <person name="Matheny P.B."/>
            <person name="Slot J.C."/>
        </authorList>
    </citation>
    <scope>NUCLEOTIDE SEQUENCE [LARGE SCALE GENOMIC DNA]</scope>
    <source>
        <strain evidence="1 2">2631</strain>
    </source>
</reference>
<organism evidence="1 2">
    <name type="scientific">Psilocybe cyanescens</name>
    <dbReference type="NCBI Taxonomy" id="93625"/>
    <lineage>
        <taxon>Eukaryota</taxon>
        <taxon>Fungi</taxon>
        <taxon>Dikarya</taxon>
        <taxon>Basidiomycota</taxon>
        <taxon>Agaricomycotina</taxon>
        <taxon>Agaricomycetes</taxon>
        <taxon>Agaricomycetidae</taxon>
        <taxon>Agaricales</taxon>
        <taxon>Agaricineae</taxon>
        <taxon>Strophariaceae</taxon>
        <taxon>Psilocybe</taxon>
    </lineage>
</organism>
<keyword evidence="2" id="KW-1185">Reference proteome</keyword>
<sequence>MAKYVGLIPRRVASRRLPTTPFSSYFFDKFCKYSTTAISEILFAPSDMQLMDNDAIRAEN</sequence>
<dbReference type="EMBL" id="NHYD01003395">
    <property type="protein sequence ID" value="PPQ79058.1"/>
    <property type="molecule type" value="Genomic_DNA"/>
</dbReference>
<comment type="caution">
    <text evidence="1">The sequence shown here is derived from an EMBL/GenBank/DDBJ whole genome shotgun (WGS) entry which is preliminary data.</text>
</comment>
<proteinExistence type="predicted"/>
<dbReference type="Proteomes" id="UP000283269">
    <property type="component" value="Unassembled WGS sequence"/>
</dbReference>
<dbReference type="InParanoid" id="A0A409WKL6"/>
<name>A0A409WKL6_PSICY</name>
<evidence type="ECO:0000313" key="1">
    <source>
        <dbReference type="EMBL" id="PPQ79058.1"/>
    </source>
</evidence>